<dbReference type="EMBL" id="BDGG01000008">
    <property type="protein sequence ID" value="GAV02401.1"/>
    <property type="molecule type" value="Genomic_DNA"/>
</dbReference>
<evidence type="ECO:0000313" key="6">
    <source>
        <dbReference type="EMBL" id="GAV02401.1"/>
    </source>
</evidence>
<dbReference type="InterPro" id="IPR038192">
    <property type="entry name" value="CSTF_C_sf"/>
</dbReference>
<dbReference type="SUPFAM" id="SSF54928">
    <property type="entry name" value="RNA-binding domain, RBD"/>
    <property type="match status" value="1"/>
</dbReference>
<evidence type="ECO:0000259" key="5">
    <source>
        <dbReference type="PROSITE" id="PS50102"/>
    </source>
</evidence>
<organism evidence="6 7">
    <name type="scientific">Ramazzottius varieornatus</name>
    <name type="common">Water bear</name>
    <name type="synonym">Tardigrade</name>
    <dbReference type="NCBI Taxonomy" id="947166"/>
    <lineage>
        <taxon>Eukaryota</taxon>
        <taxon>Metazoa</taxon>
        <taxon>Ecdysozoa</taxon>
        <taxon>Tardigrada</taxon>
        <taxon>Eutardigrada</taxon>
        <taxon>Parachela</taxon>
        <taxon>Hypsibioidea</taxon>
        <taxon>Ramazzottiidae</taxon>
        <taxon>Ramazzottius</taxon>
    </lineage>
</organism>
<dbReference type="GO" id="GO:0005847">
    <property type="term" value="C:mRNA cleavage and polyadenylation specificity factor complex"/>
    <property type="evidence" value="ECO:0007669"/>
    <property type="project" value="TreeGrafter"/>
</dbReference>
<dbReference type="InterPro" id="IPR000504">
    <property type="entry name" value="RRM_dom"/>
</dbReference>
<evidence type="ECO:0000313" key="7">
    <source>
        <dbReference type="Proteomes" id="UP000186922"/>
    </source>
</evidence>
<dbReference type="PROSITE" id="PS50102">
    <property type="entry name" value="RRM"/>
    <property type="match status" value="1"/>
</dbReference>
<sequence>MAGRQVYMHHEGGPHNVSSGMLRGGGLDPNGRTIRIRNLALDTSEDDLRRIFSQLGVVADLWVVIDKFENQLGLAYCEFRDVQAVHIAVSHLNGVSFKGTQIQIEPIPNNLWKDERMRIYRAIEDTRSGRDGAAETFEAQNTVNGSSSSNDISGDTLANLNSEQMFNLMHQMRLCIEADPVGVERSLLKNFSLSAAMLYALLMMKMVDPQEAFDILTQEEPPEVPSSISTVGTSVPTPVSVLQPPPVISSAPLPASAMPHDPRQARMAGSYGGAAHQPAPAPMMSPTRGHRPGPPTGHSSEQEPNQIEMERAGMLMQLIQMSDAQLAALAPDHRQAVLMLREQLARQM</sequence>
<dbReference type="Pfam" id="PF14304">
    <property type="entry name" value="CSTF_C"/>
    <property type="match status" value="1"/>
</dbReference>
<dbReference type="Gene3D" id="1.10.20.70">
    <property type="entry name" value="Transcription termination and cleavage factor, C-terminal domain"/>
    <property type="match status" value="1"/>
</dbReference>
<evidence type="ECO:0000256" key="2">
    <source>
        <dbReference type="ARBA" id="ARBA00023242"/>
    </source>
</evidence>
<reference evidence="6 7" key="1">
    <citation type="journal article" date="2016" name="Nat. Commun.">
        <title>Extremotolerant tardigrade genome and improved radiotolerance of human cultured cells by tardigrade-unique protein.</title>
        <authorList>
            <person name="Hashimoto T."/>
            <person name="Horikawa D.D."/>
            <person name="Saito Y."/>
            <person name="Kuwahara H."/>
            <person name="Kozuka-Hata H."/>
            <person name="Shin-I T."/>
            <person name="Minakuchi Y."/>
            <person name="Ohishi K."/>
            <person name="Motoyama A."/>
            <person name="Aizu T."/>
            <person name="Enomoto A."/>
            <person name="Kondo K."/>
            <person name="Tanaka S."/>
            <person name="Hara Y."/>
            <person name="Koshikawa S."/>
            <person name="Sagara H."/>
            <person name="Miura T."/>
            <person name="Yokobori S."/>
            <person name="Miyagawa K."/>
            <person name="Suzuki Y."/>
            <person name="Kubo T."/>
            <person name="Oyama M."/>
            <person name="Kohara Y."/>
            <person name="Fujiyama A."/>
            <person name="Arakawa K."/>
            <person name="Katayama T."/>
            <person name="Toyoda A."/>
            <person name="Kunieda T."/>
        </authorList>
    </citation>
    <scope>NUCLEOTIDE SEQUENCE [LARGE SCALE GENOMIC DNA]</scope>
    <source>
        <strain evidence="6 7">YOKOZUNA-1</strain>
    </source>
</reference>
<dbReference type="Pfam" id="PF14327">
    <property type="entry name" value="CSTF2_hinge"/>
    <property type="match status" value="1"/>
</dbReference>
<dbReference type="CDD" id="cd00590">
    <property type="entry name" value="RRM_SF"/>
    <property type="match status" value="1"/>
</dbReference>
<evidence type="ECO:0000256" key="3">
    <source>
        <dbReference type="PROSITE-ProRule" id="PRU00176"/>
    </source>
</evidence>
<keyword evidence="7" id="KW-1185">Reference proteome</keyword>
<feature type="domain" description="RRM" evidence="5">
    <location>
        <begin position="32"/>
        <end position="109"/>
    </location>
</feature>
<dbReference type="OrthoDB" id="272703at2759"/>
<dbReference type="STRING" id="947166.A0A1D1VN91"/>
<gene>
    <name evidence="6" type="primary">RvY_12972-1</name>
    <name evidence="6" type="synonym">RvY_12972.1</name>
    <name evidence="6" type="ORF">RvY_12972</name>
</gene>
<name>A0A1D1VN91_RAMVA</name>
<feature type="region of interest" description="Disordered" evidence="4">
    <location>
        <begin position="252"/>
        <end position="303"/>
    </location>
</feature>
<proteinExistence type="predicted"/>
<dbReference type="PANTHER" id="PTHR45735">
    <property type="entry name" value="CLEAVAGE STIMULATION FACTOR SUBUNIT 2"/>
    <property type="match status" value="1"/>
</dbReference>
<dbReference type="Proteomes" id="UP000186922">
    <property type="component" value="Unassembled WGS sequence"/>
</dbReference>
<comment type="subcellular location">
    <subcellularLocation>
        <location evidence="1">Nucleus</location>
    </subcellularLocation>
</comment>
<protein>
    <recommendedName>
        <fullName evidence="5">RRM domain-containing protein</fullName>
    </recommendedName>
</protein>
<dbReference type="SMART" id="SM00360">
    <property type="entry name" value="RRM"/>
    <property type="match status" value="1"/>
</dbReference>
<evidence type="ECO:0000256" key="1">
    <source>
        <dbReference type="ARBA" id="ARBA00004123"/>
    </source>
</evidence>
<dbReference type="PANTHER" id="PTHR45735:SF2">
    <property type="entry name" value="CLEAVAGE STIMULATION FACTOR SUBUNIT 2"/>
    <property type="match status" value="1"/>
</dbReference>
<dbReference type="Pfam" id="PF00076">
    <property type="entry name" value="RRM_1"/>
    <property type="match status" value="1"/>
</dbReference>
<dbReference type="Gene3D" id="3.30.70.330">
    <property type="match status" value="1"/>
</dbReference>
<dbReference type="AlphaFoldDB" id="A0A1D1VN91"/>
<dbReference type="InterPro" id="IPR025742">
    <property type="entry name" value="CSTF2_hinge"/>
</dbReference>
<dbReference type="GO" id="GO:0031124">
    <property type="term" value="P:mRNA 3'-end processing"/>
    <property type="evidence" value="ECO:0007669"/>
    <property type="project" value="InterPro"/>
</dbReference>
<keyword evidence="2" id="KW-0539">Nucleus</keyword>
<dbReference type="InterPro" id="IPR012677">
    <property type="entry name" value="Nucleotide-bd_a/b_plait_sf"/>
</dbReference>
<accession>A0A1D1VN91</accession>
<comment type="caution">
    <text evidence="6">The sequence shown here is derived from an EMBL/GenBank/DDBJ whole genome shotgun (WGS) entry which is preliminary data.</text>
</comment>
<dbReference type="GO" id="GO:0003729">
    <property type="term" value="F:mRNA binding"/>
    <property type="evidence" value="ECO:0007669"/>
    <property type="project" value="TreeGrafter"/>
</dbReference>
<dbReference type="InterPro" id="IPR026896">
    <property type="entry name" value="CSTF_C"/>
</dbReference>
<evidence type="ECO:0000256" key="4">
    <source>
        <dbReference type="SAM" id="MobiDB-lite"/>
    </source>
</evidence>
<dbReference type="InterPro" id="IPR035979">
    <property type="entry name" value="RBD_domain_sf"/>
</dbReference>
<keyword evidence="3" id="KW-0694">RNA-binding</keyword>